<proteinExistence type="predicted"/>
<organism evidence="1">
    <name type="scientific">mine drainage metagenome</name>
    <dbReference type="NCBI Taxonomy" id="410659"/>
    <lineage>
        <taxon>unclassified sequences</taxon>
        <taxon>metagenomes</taxon>
        <taxon>ecological metagenomes</taxon>
    </lineage>
</organism>
<sequence length="64" mass="7307">MHLRVASRVAEKWLKDRKGRALSYDDRMHYQNVIAALVRTLELQADIDEAIGATGSWPLAWITV</sequence>
<keyword evidence="1" id="KW-0378">Hydrolase</keyword>
<gene>
    <name evidence="1" type="ORF">B1A_20704</name>
</gene>
<keyword evidence="1" id="KW-0547">Nucleotide-binding</keyword>
<dbReference type="EMBL" id="AUZX01015286">
    <property type="protein sequence ID" value="EQD29444.1"/>
    <property type="molecule type" value="Genomic_DNA"/>
</dbReference>
<name>T0ZL40_9ZZZZ</name>
<comment type="caution">
    <text evidence="1">The sequence shown here is derived from an EMBL/GenBank/DDBJ whole genome shotgun (WGS) entry which is preliminary data.</text>
</comment>
<reference evidence="1" key="1">
    <citation type="submission" date="2013-08" db="EMBL/GenBank/DDBJ databases">
        <authorList>
            <person name="Mendez C."/>
            <person name="Richter M."/>
            <person name="Ferrer M."/>
            <person name="Sanchez J."/>
        </authorList>
    </citation>
    <scope>NUCLEOTIDE SEQUENCE</scope>
</reference>
<protein>
    <submittedName>
        <fullName evidence="1">Helicase</fullName>
    </submittedName>
</protein>
<evidence type="ECO:0000313" key="1">
    <source>
        <dbReference type="EMBL" id="EQD29444.1"/>
    </source>
</evidence>
<accession>T0ZL40</accession>
<dbReference type="GO" id="GO:0004386">
    <property type="term" value="F:helicase activity"/>
    <property type="evidence" value="ECO:0007669"/>
    <property type="project" value="UniProtKB-KW"/>
</dbReference>
<keyword evidence="1" id="KW-0347">Helicase</keyword>
<dbReference type="AlphaFoldDB" id="T0ZL40"/>
<keyword evidence="1" id="KW-0067">ATP-binding</keyword>
<reference evidence="1" key="2">
    <citation type="journal article" date="2014" name="ISME J.">
        <title>Microbial stratification in low pH oxic and suboxic macroscopic growths along an acid mine drainage.</title>
        <authorList>
            <person name="Mendez-Garcia C."/>
            <person name="Mesa V."/>
            <person name="Sprenger R.R."/>
            <person name="Richter M."/>
            <person name="Diez M.S."/>
            <person name="Solano J."/>
            <person name="Bargiela R."/>
            <person name="Golyshina O.V."/>
            <person name="Manteca A."/>
            <person name="Ramos J.L."/>
            <person name="Gallego J.R."/>
            <person name="Llorente I."/>
            <person name="Martins Dos Santos V.A."/>
            <person name="Jensen O.N."/>
            <person name="Pelaez A.I."/>
            <person name="Sanchez J."/>
            <person name="Ferrer M."/>
        </authorList>
    </citation>
    <scope>NUCLEOTIDE SEQUENCE</scope>
</reference>